<accession>A0A6M1TDM6</accession>
<dbReference type="Proteomes" id="UP000479132">
    <property type="component" value="Unassembled WGS sequence"/>
</dbReference>
<comment type="caution">
    <text evidence="4">The sequence shown here is derived from an EMBL/GenBank/DDBJ whole genome shotgun (WGS) entry which is preliminary data.</text>
</comment>
<name>A0A6M1TDM6_9BACT</name>
<reference evidence="4 5" key="1">
    <citation type="submission" date="2020-02" db="EMBL/GenBank/DDBJ databases">
        <title>Aliifodinibius halophilus 2W32, complete genome.</title>
        <authorList>
            <person name="Li Y."/>
            <person name="Wu S."/>
        </authorList>
    </citation>
    <scope>NUCLEOTIDE SEQUENCE [LARGE SCALE GENOMIC DNA]</scope>
    <source>
        <strain evidence="4 5">2W32</strain>
    </source>
</reference>
<dbReference type="PANTHER" id="PTHR43861">
    <property type="entry name" value="TRANS-ACONITATE 2-METHYLTRANSFERASE-RELATED"/>
    <property type="match status" value="1"/>
</dbReference>
<dbReference type="PANTHER" id="PTHR43861:SF1">
    <property type="entry name" value="TRANS-ACONITATE 2-METHYLTRANSFERASE"/>
    <property type="match status" value="1"/>
</dbReference>
<proteinExistence type="predicted"/>
<dbReference type="SUPFAM" id="SSF53335">
    <property type="entry name" value="S-adenosyl-L-methionine-dependent methyltransferases"/>
    <property type="match status" value="1"/>
</dbReference>
<gene>
    <name evidence="4" type="ORF">G3569_11195</name>
</gene>
<evidence type="ECO:0000259" key="3">
    <source>
        <dbReference type="Pfam" id="PF13649"/>
    </source>
</evidence>
<keyword evidence="5" id="KW-1185">Reference proteome</keyword>
<evidence type="ECO:0000256" key="2">
    <source>
        <dbReference type="ARBA" id="ARBA00022679"/>
    </source>
</evidence>
<protein>
    <submittedName>
        <fullName evidence="4">Methyltransferase domain-containing protein</fullName>
    </submittedName>
</protein>
<dbReference type="Pfam" id="PF13649">
    <property type="entry name" value="Methyltransf_25"/>
    <property type="match status" value="1"/>
</dbReference>
<organism evidence="4 5">
    <name type="scientific">Fodinibius halophilus</name>
    <dbReference type="NCBI Taxonomy" id="1736908"/>
    <lineage>
        <taxon>Bacteria</taxon>
        <taxon>Pseudomonadati</taxon>
        <taxon>Balneolota</taxon>
        <taxon>Balneolia</taxon>
        <taxon>Balneolales</taxon>
        <taxon>Balneolaceae</taxon>
        <taxon>Fodinibius</taxon>
    </lineage>
</organism>
<evidence type="ECO:0000313" key="4">
    <source>
        <dbReference type="EMBL" id="NGP88924.1"/>
    </source>
</evidence>
<dbReference type="EMBL" id="JAALLS010000013">
    <property type="protein sequence ID" value="NGP88924.1"/>
    <property type="molecule type" value="Genomic_DNA"/>
</dbReference>
<dbReference type="AlphaFoldDB" id="A0A6M1TDM6"/>
<sequence length="211" mass="24608">MEIQGTYTDHSHDTNVEKYYRFHSRIYDATRWSFLFGRDQLLDMIPVLPSQPRILEVGCGTGKNLDRLQYHFPDAHLVGVDLSPAMLNIARNKLSDTKQVELVQAKYGSEELNLEPFDLILFSYSLTMFADGIEDIMAQVSKDLNKRGYVAVVDFNTSPYKWFRQWMGMNHVDLNGHILPLLNKYYRPVETQKDDAYLGLWSYFKFIGQYT</sequence>
<evidence type="ECO:0000256" key="1">
    <source>
        <dbReference type="ARBA" id="ARBA00022603"/>
    </source>
</evidence>
<dbReference type="GO" id="GO:0032259">
    <property type="term" value="P:methylation"/>
    <property type="evidence" value="ECO:0007669"/>
    <property type="project" value="UniProtKB-KW"/>
</dbReference>
<dbReference type="InterPro" id="IPR029063">
    <property type="entry name" value="SAM-dependent_MTases_sf"/>
</dbReference>
<dbReference type="Gene3D" id="3.40.50.150">
    <property type="entry name" value="Vaccinia Virus protein VP39"/>
    <property type="match status" value="1"/>
</dbReference>
<dbReference type="InterPro" id="IPR041698">
    <property type="entry name" value="Methyltransf_25"/>
</dbReference>
<feature type="domain" description="Methyltransferase" evidence="3">
    <location>
        <begin position="54"/>
        <end position="148"/>
    </location>
</feature>
<dbReference type="GO" id="GO:0008168">
    <property type="term" value="F:methyltransferase activity"/>
    <property type="evidence" value="ECO:0007669"/>
    <property type="project" value="UniProtKB-KW"/>
</dbReference>
<keyword evidence="2 4" id="KW-0808">Transferase</keyword>
<dbReference type="RefSeq" id="WP_165269139.1">
    <property type="nucleotide sequence ID" value="NZ_JAALLS010000013.1"/>
</dbReference>
<evidence type="ECO:0000313" key="5">
    <source>
        <dbReference type="Proteomes" id="UP000479132"/>
    </source>
</evidence>
<keyword evidence="1 4" id="KW-0489">Methyltransferase</keyword>
<dbReference type="CDD" id="cd02440">
    <property type="entry name" value="AdoMet_MTases"/>
    <property type="match status" value="1"/>
</dbReference>